<dbReference type="Proteomes" id="UP001446337">
    <property type="component" value="Chromosome"/>
</dbReference>
<dbReference type="Pfam" id="PF01522">
    <property type="entry name" value="Polysacc_deac_1"/>
    <property type="match status" value="1"/>
</dbReference>
<evidence type="ECO:0000313" key="2">
    <source>
        <dbReference type="EMBL" id="QKQ49255.1"/>
    </source>
</evidence>
<dbReference type="EMBL" id="CP054569">
    <property type="protein sequence ID" value="QKQ49255.1"/>
    <property type="molecule type" value="Genomic_DNA"/>
</dbReference>
<accession>A0A6N0JQ58</accession>
<dbReference type="PANTHER" id="PTHR47561">
    <property type="entry name" value="POLYSACCHARIDE DEACETYLASE FAMILY PROTEIN (AFU_ORTHOLOGUE AFUA_6G05030)"/>
    <property type="match status" value="1"/>
</dbReference>
<dbReference type="AlphaFoldDB" id="A0A6N0JQ58"/>
<dbReference type="PANTHER" id="PTHR47561:SF1">
    <property type="entry name" value="POLYSACCHARIDE DEACETYLASE FAMILY PROTEIN (AFU_ORTHOLOGUE AFUA_6G05030)"/>
    <property type="match status" value="1"/>
</dbReference>
<sequence>MNAKQTIAACPVMVGINVDIDAVDAANAGEAGLFGRYSYGRYGAREGIWHLLHALADNGAHATFFVIPEDLERHPRVLAAILDGGHELAVRGLVRERAGAPETLDRLAADRDALQRIAGVRPQGWRALNGIATAATLPALAAAGYAYDSSAQDDDNPYVMAAPGGAALVELPVFDYLTDSLFFAQRHSDARAAKAWREEADAQYCAGGYVNLTLHTRGDSGSGRPPRARRVGEFLRELGRRPGVAFYRADQLAAAWRAAHPATEPYPVMLAPEL</sequence>
<proteinExistence type="predicted"/>
<reference evidence="3 5" key="2">
    <citation type="submission" date="2024-05" db="EMBL/GenBank/DDBJ databases">
        <title>Achromobacter denitrificans. BP1, complete genome.</title>
        <authorList>
            <person name="Zhang B."/>
        </authorList>
    </citation>
    <scope>NUCLEOTIDE SEQUENCE [LARGE SCALE GENOMIC DNA]</scope>
    <source>
        <strain evidence="3 5">BP1</strain>
    </source>
</reference>
<dbReference type="GeneID" id="92848304"/>
<reference evidence="2 4" key="1">
    <citation type="submission" date="2020-05" db="EMBL/GenBank/DDBJ databases">
        <title>FDA dAtabase for Regulatory Grade micrObial Sequences (FDA-ARGOS): Supporting development and validation of Infectious Disease Dx tests.</title>
        <authorList>
            <person name="Sproer C."/>
            <person name="Gronow S."/>
            <person name="Severitt S."/>
            <person name="Schroder I."/>
            <person name="Tallon L."/>
            <person name="Sadzewicz L."/>
            <person name="Zhao X."/>
            <person name="Vavikolanu K."/>
            <person name="Mehta A."/>
            <person name="Aluvathingal J."/>
            <person name="Nadendla S."/>
            <person name="Myers T."/>
            <person name="Yan Y."/>
            <person name="Sichtig H."/>
        </authorList>
    </citation>
    <scope>NUCLEOTIDE SEQUENCE [LARGE SCALE GENOMIC DNA]</scope>
    <source>
        <strain evidence="2 4">FDAARGOS_787</strain>
    </source>
</reference>
<dbReference type="Proteomes" id="UP000509782">
    <property type="component" value="Chromosome"/>
</dbReference>
<dbReference type="SUPFAM" id="SSF88713">
    <property type="entry name" value="Glycoside hydrolase/deacetylase"/>
    <property type="match status" value="1"/>
</dbReference>
<dbReference type="GO" id="GO:0005975">
    <property type="term" value="P:carbohydrate metabolic process"/>
    <property type="evidence" value="ECO:0007669"/>
    <property type="project" value="InterPro"/>
</dbReference>
<protein>
    <submittedName>
        <fullName evidence="2">Polysaccharide deacetylase family protein</fullName>
    </submittedName>
</protein>
<evidence type="ECO:0000313" key="5">
    <source>
        <dbReference type="Proteomes" id="UP001446337"/>
    </source>
</evidence>
<evidence type="ECO:0000313" key="4">
    <source>
        <dbReference type="Proteomes" id="UP000509782"/>
    </source>
</evidence>
<dbReference type="GO" id="GO:0016810">
    <property type="term" value="F:hydrolase activity, acting on carbon-nitrogen (but not peptide) bonds"/>
    <property type="evidence" value="ECO:0007669"/>
    <property type="project" value="InterPro"/>
</dbReference>
<dbReference type="Gene3D" id="3.20.20.370">
    <property type="entry name" value="Glycoside hydrolase/deacetylase"/>
    <property type="match status" value="1"/>
</dbReference>
<keyword evidence="5" id="KW-1185">Reference proteome</keyword>
<evidence type="ECO:0000259" key="1">
    <source>
        <dbReference type="Pfam" id="PF01522"/>
    </source>
</evidence>
<name>A0A6N0JQ58_ACHDE</name>
<dbReference type="InterPro" id="IPR002509">
    <property type="entry name" value="NODB_dom"/>
</dbReference>
<dbReference type="EMBL" id="CP154792">
    <property type="protein sequence ID" value="XAN16386.1"/>
    <property type="molecule type" value="Genomic_DNA"/>
</dbReference>
<dbReference type="InterPro" id="IPR011330">
    <property type="entry name" value="Glyco_hydro/deAcase_b/a-brl"/>
</dbReference>
<organism evidence="2 4">
    <name type="scientific">Achromobacter denitrificans</name>
    <name type="common">Alcaligenes denitrificans</name>
    <dbReference type="NCBI Taxonomy" id="32002"/>
    <lineage>
        <taxon>Bacteria</taxon>
        <taxon>Pseudomonadati</taxon>
        <taxon>Pseudomonadota</taxon>
        <taxon>Betaproteobacteria</taxon>
        <taxon>Burkholderiales</taxon>
        <taxon>Alcaligenaceae</taxon>
        <taxon>Achromobacter</taxon>
    </lineage>
</organism>
<dbReference type="RefSeq" id="WP_062679689.1">
    <property type="nucleotide sequence ID" value="NZ_BLWG01000037.1"/>
</dbReference>
<gene>
    <name evidence="3" type="ORF">AAIK43_34325</name>
    <name evidence="2" type="ORF">FOC81_22115</name>
</gene>
<evidence type="ECO:0000313" key="3">
    <source>
        <dbReference type="EMBL" id="XAN16386.1"/>
    </source>
</evidence>
<feature type="domain" description="NodB homology" evidence="1">
    <location>
        <begin position="44"/>
        <end position="147"/>
    </location>
</feature>